<dbReference type="GO" id="GO:0008448">
    <property type="term" value="F:N-acetylglucosamine-6-phosphate deacetylase activity"/>
    <property type="evidence" value="ECO:0007669"/>
    <property type="project" value="InterPro"/>
</dbReference>
<sequence length="377" mass="38720">MPLILRGARIFDGFSFREGALVLRDGQVAEILPPGAATVGTVEEIEGILAPGLIDLQVNGSGGVTLDGTATPATFARICDSQEALGVLHVLPTLITDRPEAVARVIEAARGAAGTPGLLGLHLEGPHLDPARKGAHDGSLIRPMQEADLALYLSAARALPRLMLTLSPAAASTRQIAALAAAGIVVSLGHTDCTMAEARAAFAAGAACVTHLFNAMSALGHREPGLPGAALTSAVSTGLIADGRHVAPEVIRIALAAKPEGLFLVSDCMAVAGTDLDEFELNGRRILRRDGQLTLASGTLAGADLTLPAAIRNLVRFGAPAERALAMATSAPARAIGRPDLGRIAPGTPADLVLLTPDLHPTAIWRAGVRRDLPSRP</sequence>
<keyword evidence="4 5" id="KW-0119">Carbohydrate metabolism</keyword>
<dbReference type="InterPro" id="IPR003764">
    <property type="entry name" value="GlcNAc_6-P_deAcase"/>
</dbReference>
<feature type="binding site" evidence="8">
    <location>
        <position position="124"/>
    </location>
    <ligand>
        <name>Zn(2+)</name>
        <dbReference type="ChEBI" id="CHEBI:29105"/>
    </ligand>
</feature>
<dbReference type="PANTHER" id="PTHR11113:SF14">
    <property type="entry name" value="N-ACETYLGLUCOSAMINE-6-PHOSPHATE DEACETYLASE"/>
    <property type="match status" value="1"/>
</dbReference>
<comment type="caution">
    <text evidence="10">The sequence shown here is derived from an EMBL/GenBank/DDBJ whole genome shotgun (WGS) entry which is preliminary data.</text>
</comment>
<evidence type="ECO:0000256" key="1">
    <source>
        <dbReference type="ARBA" id="ARBA00010716"/>
    </source>
</evidence>
<keyword evidence="2 8" id="KW-0479">Metal-binding</keyword>
<evidence type="ECO:0000256" key="5">
    <source>
        <dbReference type="PIRNR" id="PIRNR038994"/>
    </source>
</evidence>
<dbReference type="RefSeq" id="WP_108220892.1">
    <property type="nucleotide sequence ID" value="NZ_CP090021.1"/>
</dbReference>
<evidence type="ECO:0000256" key="2">
    <source>
        <dbReference type="ARBA" id="ARBA00022723"/>
    </source>
</evidence>
<dbReference type="Gene3D" id="2.30.40.10">
    <property type="entry name" value="Urease, subunit C, domain 1"/>
    <property type="match status" value="1"/>
</dbReference>
<dbReference type="Pfam" id="PF01979">
    <property type="entry name" value="Amidohydro_1"/>
    <property type="match status" value="1"/>
</dbReference>
<dbReference type="PIRSF" id="PIRSF038994">
    <property type="entry name" value="NagA"/>
    <property type="match status" value="1"/>
</dbReference>
<evidence type="ECO:0000256" key="4">
    <source>
        <dbReference type="ARBA" id="ARBA00023277"/>
    </source>
</evidence>
<reference evidence="10 11" key="1">
    <citation type="submission" date="2018-04" db="EMBL/GenBank/DDBJ databases">
        <title>Genomic Encyclopedia of Type Strains, Phase III (KMG-III): the genomes of soil and plant-associated and newly described type strains.</title>
        <authorList>
            <person name="Whitman W."/>
        </authorList>
    </citation>
    <scope>NUCLEOTIDE SEQUENCE [LARGE SCALE GENOMIC DNA]</scope>
    <source>
        <strain evidence="10 11">KA25</strain>
    </source>
</reference>
<feature type="domain" description="Amidohydrolase-related" evidence="9">
    <location>
        <begin position="48"/>
        <end position="357"/>
    </location>
</feature>
<accession>A0A2T5K8I6</accession>
<evidence type="ECO:0000256" key="3">
    <source>
        <dbReference type="ARBA" id="ARBA00022801"/>
    </source>
</evidence>
<gene>
    <name evidence="10" type="ORF">C8J28_107123</name>
</gene>
<evidence type="ECO:0000313" key="11">
    <source>
        <dbReference type="Proteomes" id="UP000244060"/>
    </source>
</evidence>
<proteinExistence type="inferred from homology"/>
<feature type="binding site" evidence="8">
    <location>
        <position position="190"/>
    </location>
    <ligand>
        <name>Zn(2+)</name>
        <dbReference type="ChEBI" id="CHEBI:29105"/>
    </ligand>
</feature>
<name>A0A2T5K8I6_9RHOB</name>
<dbReference type="GO" id="GO:0046872">
    <property type="term" value="F:metal ion binding"/>
    <property type="evidence" value="ECO:0007669"/>
    <property type="project" value="UniProtKB-KW"/>
</dbReference>
<dbReference type="AlphaFoldDB" id="A0A2T5K8I6"/>
<dbReference type="InterPro" id="IPR032466">
    <property type="entry name" value="Metal_Hydrolase"/>
</dbReference>
<dbReference type="EMBL" id="QAOT01000007">
    <property type="protein sequence ID" value="PTR18699.1"/>
    <property type="molecule type" value="Genomic_DNA"/>
</dbReference>
<dbReference type="OrthoDB" id="9776488at2"/>
<dbReference type="Proteomes" id="UP000244060">
    <property type="component" value="Unassembled WGS sequence"/>
</dbReference>
<dbReference type="PANTHER" id="PTHR11113">
    <property type="entry name" value="N-ACETYLGLUCOSAMINE-6-PHOSPHATE DEACETYLASE"/>
    <property type="match status" value="1"/>
</dbReference>
<dbReference type="InterPro" id="IPR011059">
    <property type="entry name" value="Metal-dep_hydrolase_composite"/>
</dbReference>
<evidence type="ECO:0000313" key="10">
    <source>
        <dbReference type="EMBL" id="PTR18699.1"/>
    </source>
</evidence>
<dbReference type="SUPFAM" id="SSF51338">
    <property type="entry name" value="Composite domain of metallo-dependent hydrolases"/>
    <property type="match status" value="1"/>
</dbReference>
<feature type="binding site" evidence="8">
    <location>
        <position position="211"/>
    </location>
    <ligand>
        <name>Zn(2+)</name>
        <dbReference type="ChEBI" id="CHEBI:29105"/>
    </ligand>
</feature>
<feature type="binding site" evidence="7">
    <location>
        <position position="245"/>
    </location>
    <ligand>
        <name>substrate</name>
    </ligand>
</feature>
<dbReference type="Gene3D" id="3.20.20.140">
    <property type="entry name" value="Metal-dependent hydrolases"/>
    <property type="match status" value="1"/>
</dbReference>
<feature type="binding site" evidence="7">
    <location>
        <position position="222"/>
    </location>
    <ligand>
        <name>substrate</name>
    </ligand>
</feature>
<dbReference type="GO" id="GO:0006046">
    <property type="term" value="P:N-acetylglucosamine catabolic process"/>
    <property type="evidence" value="ECO:0007669"/>
    <property type="project" value="TreeGrafter"/>
</dbReference>
<evidence type="ECO:0000256" key="8">
    <source>
        <dbReference type="PIRSR" id="PIRSR038994-3"/>
    </source>
</evidence>
<organism evidence="10 11">
    <name type="scientific">Cereibacter azotoformans</name>
    <dbReference type="NCBI Taxonomy" id="43057"/>
    <lineage>
        <taxon>Bacteria</taxon>
        <taxon>Pseudomonadati</taxon>
        <taxon>Pseudomonadota</taxon>
        <taxon>Alphaproteobacteria</taxon>
        <taxon>Rhodobacterales</taxon>
        <taxon>Paracoccaceae</taxon>
        <taxon>Cereibacter</taxon>
    </lineage>
</organism>
<dbReference type="NCBIfam" id="TIGR00221">
    <property type="entry name" value="nagA"/>
    <property type="match status" value="1"/>
</dbReference>
<feature type="binding site" evidence="7">
    <location>
        <begin position="300"/>
        <end position="302"/>
    </location>
    <ligand>
        <name>substrate</name>
    </ligand>
</feature>
<evidence type="ECO:0000256" key="6">
    <source>
        <dbReference type="PIRSR" id="PIRSR038994-1"/>
    </source>
</evidence>
<evidence type="ECO:0000256" key="7">
    <source>
        <dbReference type="PIRSR" id="PIRSR038994-2"/>
    </source>
</evidence>
<keyword evidence="11" id="KW-1185">Reference proteome</keyword>
<feature type="active site" description="Proton donor/acceptor" evidence="6">
    <location>
        <position position="267"/>
    </location>
</feature>
<dbReference type="InterPro" id="IPR006680">
    <property type="entry name" value="Amidohydro-rel"/>
</dbReference>
<comment type="similarity">
    <text evidence="1 5">Belongs to the metallo-dependent hydrolases superfamily. NagA family.</text>
</comment>
<evidence type="ECO:0000259" key="9">
    <source>
        <dbReference type="Pfam" id="PF01979"/>
    </source>
</evidence>
<comment type="cofactor">
    <cofactor evidence="8">
        <name>a divalent metal cation</name>
        <dbReference type="ChEBI" id="CHEBI:60240"/>
    </cofactor>
    <text evidence="8">Binds 1 divalent metal cation per subunit.</text>
</comment>
<protein>
    <submittedName>
        <fullName evidence="10">N-acetylglucosamine 6-phosphate deacetylase</fullName>
    </submittedName>
</protein>
<feature type="binding site" evidence="7">
    <location>
        <position position="135"/>
    </location>
    <ligand>
        <name>substrate</name>
    </ligand>
</feature>
<keyword evidence="3 5" id="KW-0378">Hydrolase</keyword>
<dbReference type="SUPFAM" id="SSF51556">
    <property type="entry name" value="Metallo-dependent hydrolases"/>
    <property type="match status" value="1"/>
</dbReference>
<feature type="binding site" evidence="7">
    <location>
        <begin position="214"/>
        <end position="215"/>
    </location>
    <ligand>
        <name>substrate</name>
    </ligand>
</feature>